<dbReference type="eggNOG" id="ENOG502Z968">
    <property type="taxonomic scope" value="Bacteria"/>
</dbReference>
<dbReference type="RefSeq" id="WP_002847048.1">
    <property type="nucleotide sequence ID" value="NZ_ADKM02000018.1"/>
</dbReference>
<keyword evidence="2" id="KW-1185">Reference proteome</keyword>
<evidence type="ECO:0000313" key="2">
    <source>
        <dbReference type="Proteomes" id="UP000004259"/>
    </source>
</evidence>
<evidence type="ECO:0000313" key="1">
    <source>
        <dbReference type="EMBL" id="EGC04599.1"/>
    </source>
</evidence>
<sequence length="335" mass="37749">MEYKNLLELIANSVTEEGELPQDFVLPAEDDSPVRFADGAKDGISLYHTRPSEMSDEAYGLMKAGFEAGTDWAAAFEAFDELFKKISPISAIDHIQNYICENALPGDKVSALSIQGMLAKKTDRVKLGLMIRELFGEPSEDGKDFFRVLGLCNEFTIFCIYNMKRWKNANEEIFELAKHTHGWGRVHAVRYLEADTDEIREWLLHEGCRNDVMPQYSALTVYRKLDLPDMFDEELSEDEFDDISFIMANLIDEGPVAGISAVENAMEVIGSYLTLAENRPLTAEVCHTVYGIFGIEPFADRAKKILQTEECRNIIAEEVKRGIKSSLAEYLGIEG</sequence>
<reference evidence="1 2" key="1">
    <citation type="submission" date="2011-02" db="EMBL/GenBank/DDBJ databases">
        <authorList>
            <person name="Nelson K.E."/>
            <person name="Sutton G."/>
            <person name="Torralba M."/>
            <person name="Durkin S."/>
            <person name="Harkins D."/>
            <person name="Montgomery R."/>
            <person name="Ziemer C."/>
            <person name="Klaassens E."/>
            <person name="Ocuiv P."/>
            <person name="Morrison M."/>
        </authorList>
    </citation>
    <scope>NUCLEOTIDE SEQUENCE [LARGE SCALE GENOMIC DNA]</scope>
    <source>
        <strain evidence="1 2">8</strain>
    </source>
</reference>
<name>E9S7Z8_RUMAL</name>
<accession>E9S7Z8</accession>
<dbReference type="Proteomes" id="UP000004259">
    <property type="component" value="Unassembled WGS sequence"/>
</dbReference>
<dbReference type="OrthoDB" id="8402552at2"/>
<comment type="caution">
    <text evidence="1">The sequence shown here is derived from an EMBL/GenBank/DDBJ whole genome shotgun (WGS) entry which is preliminary data.</text>
</comment>
<protein>
    <submittedName>
        <fullName evidence="1">Conserved domain protein</fullName>
    </submittedName>
</protein>
<dbReference type="EMBL" id="ADKM02000018">
    <property type="protein sequence ID" value="EGC04599.1"/>
    <property type="molecule type" value="Genomic_DNA"/>
</dbReference>
<dbReference type="AlphaFoldDB" id="E9S7Z8"/>
<dbReference type="STRING" id="246199.CUS_7373"/>
<gene>
    <name evidence="1" type="ORF">CUS_7373</name>
</gene>
<proteinExistence type="predicted"/>
<organism evidence="1 2">
    <name type="scientific">Ruminococcus albus 8</name>
    <dbReference type="NCBI Taxonomy" id="246199"/>
    <lineage>
        <taxon>Bacteria</taxon>
        <taxon>Bacillati</taxon>
        <taxon>Bacillota</taxon>
        <taxon>Clostridia</taxon>
        <taxon>Eubacteriales</taxon>
        <taxon>Oscillospiraceae</taxon>
        <taxon>Ruminococcus</taxon>
    </lineage>
</organism>